<protein>
    <recommendedName>
        <fullName evidence="1">GmrSD restriction endonucleases N-terminal domain-containing protein</fullName>
    </recommendedName>
</protein>
<evidence type="ECO:0000259" key="1">
    <source>
        <dbReference type="Pfam" id="PF03235"/>
    </source>
</evidence>
<feature type="domain" description="GmrSD restriction endonucleases N-terminal" evidence="1">
    <location>
        <begin position="49"/>
        <end position="137"/>
    </location>
</feature>
<dbReference type="InterPro" id="IPR004919">
    <property type="entry name" value="GmrSD_N"/>
</dbReference>
<evidence type="ECO:0000313" key="3">
    <source>
        <dbReference type="Proteomes" id="UP000245431"/>
    </source>
</evidence>
<sequence>MARQISEFEQQLNNLIKPLRTARWSADYRWDGLERALIGLGEDYGGLELIPDFQRGHVWTPEQQAHYIENCLRGVVPVSGLLIQFNSASWNNIAKADTDLPPGLQCVDGLQRFTAITEFVKGNVKPFGFTAKELLGTAYSARKFYVKVAVHDFTSREQLLTQYLDLNAGGTPHSEKEIQRVRGLLEQAKKAVDPN</sequence>
<dbReference type="EMBL" id="LT599584">
    <property type="protein sequence ID" value="SBW84607.1"/>
    <property type="molecule type" value="Genomic_DNA"/>
</dbReference>
<dbReference type="AlphaFoldDB" id="A0A1D3K8G4"/>
<dbReference type="Pfam" id="PF03235">
    <property type="entry name" value="GmrSD_N"/>
    <property type="match status" value="1"/>
</dbReference>
<proteinExistence type="predicted"/>
<reference evidence="3" key="1">
    <citation type="submission" date="2016-07" db="EMBL/GenBank/DDBJ databases">
        <authorList>
            <person name="Florea S."/>
            <person name="Webb J.S."/>
            <person name="Jaromczyk J."/>
            <person name="Schardl C.L."/>
        </authorList>
    </citation>
    <scope>NUCLEOTIDE SEQUENCE [LARGE SCALE GENOMIC DNA]</scope>
    <source>
        <strain evidence="3">1YdBTEX2</strain>
    </source>
</reference>
<gene>
    <name evidence="2" type="ORF">PVE_R2G0581</name>
</gene>
<accession>A0A1D3K8G4</accession>
<evidence type="ECO:0000313" key="2">
    <source>
        <dbReference type="EMBL" id="SBW84607.1"/>
    </source>
</evidence>
<dbReference type="Proteomes" id="UP000245431">
    <property type="component" value="Chromosome PVE_r2"/>
</dbReference>
<name>A0A1D3K8G4_PSEVE</name>
<organism evidence="2 3">
    <name type="scientific">Pseudomonas veronii 1YdBTEX2</name>
    <dbReference type="NCBI Taxonomy" id="1295141"/>
    <lineage>
        <taxon>Bacteria</taxon>
        <taxon>Pseudomonadati</taxon>
        <taxon>Pseudomonadota</taxon>
        <taxon>Gammaproteobacteria</taxon>
        <taxon>Pseudomonadales</taxon>
        <taxon>Pseudomonadaceae</taxon>
        <taxon>Pseudomonas</taxon>
    </lineage>
</organism>